<dbReference type="SUPFAM" id="SSF48403">
    <property type="entry name" value="Ankyrin repeat"/>
    <property type="match status" value="1"/>
</dbReference>
<dbReference type="EMBL" id="JAHDVG010000463">
    <property type="protein sequence ID" value="KAH1187506.1"/>
    <property type="molecule type" value="Genomic_DNA"/>
</dbReference>
<dbReference type="Pfam" id="PF25877">
    <property type="entry name" value="WHD_SOWAH"/>
    <property type="match status" value="1"/>
</dbReference>
<dbReference type="InterPro" id="IPR036770">
    <property type="entry name" value="Ankyrin_rpt-contain_sf"/>
</dbReference>
<dbReference type="Gene3D" id="1.25.40.20">
    <property type="entry name" value="Ankyrin repeat-containing domain"/>
    <property type="match status" value="1"/>
</dbReference>
<proteinExistence type="inferred from homology"/>
<evidence type="ECO:0000256" key="1">
    <source>
        <dbReference type="ARBA" id="ARBA00022737"/>
    </source>
</evidence>
<feature type="repeat" description="ANK" evidence="4">
    <location>
        <begin position="405"/>
        <end position="426"/>
    </location>
</feature>
<evidence type="ECO:0000256" key="2">
    <source>
        <dbReference type="ARBA" id="ARBA00023043"/>
    </source>
</evidence>
<protein>
    <recommendedName>
        <fullName evidence="6">SOWAHA-C winged helix-turn-helix domain-containing protein</fullName>
    </recommendedName>
</protein>
<dbReference type="PANTHER" id="PTHR14491:SF4">
    <property type="entry name" value="ANKYRIN REPEAT DOMAIN-CONTAINING PROTEIN SOWAHC"/>
    <property type="match status" value="1"/>
</dbReference>
<feature type="region of interest" description="Disordered" evidence="5">
    <location>
        <begin position="545"/>
        <end position="578"/>
    </location>
</feature>
<feature type="compositionally biased region" description="Low complexity" evidence="5">
    <location>
        <begin position="255"/>
        <end position="265"/>
    </location>
</feature>
<keyword evidence="2 4" id="KW-0040">ANK repeat</keyword>
<dbReference type="Proteomes" id="UP000827986">
    <property type="component" value="Unassembled WGS sequence"/>
</dbReference>
<sequence length="578" mass="61068">MAEEPALSPESVLRFLAARGGRARNAELLEHFRGWLSPPEPERRARARQRFKELVNAVATVRLEPGSGAKYVQLRRRYRPAGTAAADQPDSPPGDRPLEPGGSEAAAAAPLDPRAAPGPEPLPDIADTAPVGPPAAPELLPSIAVTPEEAADSVQRSRDSSPCPGGQPGEIAPAAPGKPDPEDGALRGKGPPSCPQQPPQAGSGSDLPRLGQVPPGGGRKRSSRRSVARGLQVQPGYGAEETVAPARLAEEEGAEAGSGSPRSPGSSGGGATPRSGRKNFRELMMGSSPQLKRSFFPGAPRARGGDSDSASLASSSAEDESGGGSSVALDPLEHAWMLSAADGSWESLEGLLSCEPGLLSKRDFITGFTCLHWAAKHGRHELLAMLVSFAHKQRLPININARTSGGYTALHLAAMHGHLEVVKLLVGAYDADVDVRDYSGRKAASYLSQGTTEEMRSLVGALQEEGEGAVGNGSGRWRLSKVLPSNLITHKLSHHHHQGQGEETESCEGAAALGKGKEMSRKASNSGRMKPRLNKIRFRTQIIHTTPSFRGEAEEEQEQEEKPLKTSFKLRPKSNVFG</sequence>
<feature type="compositionally biased region" description="Low complexity" evidence="5">
    <location>
        <begin position="99"/>
        <end position="115"/>
    </location>
</feature>
<comment type="similarity">
    <text evidence="3">Belongs to the SOWAH family.</text>
</comment>
<evidence type="ECO:0000313" key="8">
    <source>
        <dbReference type="Proteomes" id="UP000827986"/>
    </source>
</evidence>
<feature type="compositionally biased region" description="Basic residues" evidence="5">
    <location>
        <begin position="218"/>
        <end position="227"/>
    </location>
</feature>
<dbReference type="Pfam" id="PF12796">
    <property type="entry name" value="Ank_2"/>
    <property type="match status" value="1"/>
</dbReference>
<dbReference type="PANTHER" id="PTHR14491">
    <property type="entry name" value="SOSONDOWAH, ISOFORM G"/>
    <property type="match status" value="1"/>
</dbReference>
<comment type="caution">
    <text evidence="7">The sequence shown here is derived from an EMBL/GenBank/DDBJ whole genome shotgun (WGS) entry which is preliminary data.</text>
</comment>
<gene>
    <name evidence="7" type="ORF">KIL84_020255</name>
</gene>
<accession>A0A9D3XY06</accession>
<keyword evidence="8" id="KW-1185">Reference proteome</keyword>
<evidence type="ECO:0000259" key="6">
    <source>
        <dbReference type="Pfam" id="PF25877"/>
    </source>
</evidence>
<reference evidence="7" key="1">
    <citation type="submission" date="2021-09" db="EMBL/GenBank/DDBJ databases">
        <title>The genome of Mauremys mutica provides insights into the evolution of semi-aquatic lifestyle.</title>
        <authorList>
            <person name="Gong S."/>
            <person name="Gao Y."/>
        </authorList>
    </citation>
    <scope>NUCLEOTIDE SEQUENCE</scope>
    <source>
        <strain evidence="7">MM-2020</strain>
        <tissue evidence="7">Muscle</tissue>
    </source>
</reference>
<evidence type="ECO:0000313" key="7">
    <source>
        <dbReference type="EMBL" id="KAH1187506.1"/>
    </source>
</evidence>
<dbReference type="InterPro" id="IPR058889">
    <property type="entry name" value="WHD_SOWAHA-C"/>
</dbReference>
<feature type="domain" description="SOWAHA-C winged helix-turn-helix" evidence="6">
    <location>
        <begin position="7"/>
        <end position="88"/>
    </location>
</feature>
<organism evidence="7 8">
    <name type="scientific">Mauremys mutica</name>
    <name type="common">yellowpond turtle</name>
    <dbReference type="NCBI Taxonomy" id="74926"/>
    <lineage>
        <taxon>Eukaryota</taxon>
        <taxon>Metazoa</taxon>
        <taxon>Chordata</taxon>
        <taxon>Craniata</taxon>
        <taxon>Vertebrata</taxon>
        <taxon>Euteleostomi</taxon>
        <taxon>Archelosauria</taxon>
        <taxon>Testudinata</taxon>
        <taxon>Testudines</taxon>
        <taxon>Cryptodira</taxon>
        <taxon>Durocryptodira</taxon>
        <taxon>Testudinoidea</taxon>
        <taxon>Geoemydidae</taxon>
        <taxon>Geoemydinae</taxon>
        <taxon>Mauremys</taxon>
    </lineage>
</organism>
<dbReference type="SMART" id="SM00248">
    <property type="entry name" value="ANK"/>
    <property type="match status" value="2"/>
</dbReference>
<dbReference type="PROSITE" id="PS50297">
    <property type="entry name" value="ANK_REP_REGION"/>
    <property type="match status" value="1"/>
</dbReference>
<evidence type="ECO:0000256" key="4">
    <source>
        <dbReference type="PROSITE-ProRule" id="PRU00023"/>
    </source>
</evidence>
<dbReference type="InterPro" id="IPR002110">
    <property type="entry name" value="Ankyrin_rpt"/>
</dbReference>
<feature type="region of interest" description="Disordered" evidence="5">
    <location>
        <begin position="290"/>
        <end position="326"/>
    </location>
</feature>
<evidence type="ECO:0000256" key="5">
    <source>
        <dbReference type="SAM" id="MobiDB-lite"/>
    </source>
</evidence>
<evidence type="ECO:0000256" key="3">
    <source>
        <dbReference type="ARBA" id="ARBA00038122"/>
    </source>
</evidence>
<dbReference type="OrthoDB" id="60433at2759"/>
<name>A0A9D3XY06_9SAUR</name>
<feature type="region of interest" description="Disordered" evidence="5">
    <location>
        <begin position="492"/>
        <end position="529"/>
    </location>
</feature>
<keyword evidence="1" id="KW-0677">Repeat</keyword>
<dbReference type="AlphaFoldDB" id="A0A9D3XY06"/>
<dbReference type="PROSITE" id="PS50088">
    <property type="entry name" value="ANK_REPEAT"/>
    <property type="match status" value="1"/>
</dbReference>
<feature type="compositionally biased region" description="Low complexity" evidence="5">
    <location>
        <begin position="307"/>
        <end position="316"/>
    </location>
</feature>
<feature type="region of interest" description="Disordered" evidence="5">
    <location>
        <begin position="79"/>
        <end position="277"/>
    </location>
</feature>